<dbReference type="AlphaFoldDB" id="A0A4D7B371"/>
<organism evidence="3 4">
    <name type="scientific">Phreatobacter stygius</name>
    <dbReference type="NCBI Taxonomy" id="1940610"/>
    <lineage>
        <taxon>Bacteria</taxon>
        <taxon>Pseudomonadati</taxon>
        <taxon>Pseudomonadota</taxon>
        <taxon>Alphaproteobacteria</taxon>
        <taxon>Hyphomicrobiales</taxon>
        <taxon>Phreatobacteraceae</taxon>
        <taxon>Phreatobacter</taxon>
    </lineage>
</organism>
<evidence type="ECO:0000256" key="2">
    <source>
        <dbReference type="SAM" id="Coils"/>
    </source>
</evidence>
<sequence>MNDKLAFSTAVAVAQPSTLSPPAPAKVLSEAAKRALAEAAERRAALEAKAAELAKNPELHGRGGADPVRYDDWEVGGIAVDF</sequence>
<protein>
    <submittedName>
        <fullName evidence="3">DUF1674 domain-containing protein</fullName>
    </submittedName>
</protein>
<dbReference type="KEGG" id="pstg:E8M01_09950"/>
<dbReference type="Proteomes" id="UP000298781">
    <property type="component" value="Chromosome"/>
</dbReference>
<evidence type="ECO:0000256" key="1">
    <source>
        <dbReference type="ARBA" id="ARBA00005701"/>
    </source>
</evidence>
<dbReference type="RefSeq" id="WP_136959983.1">
    <property type="nucleotide sequence ID" value="NZ_CP039690.1"/>
</dbReference>
<keyword evidence="4" id="KW-1185">Reference proteome</keyword>
<evidence type="ECO:0000313" key="4">
    <source>
        <dbReference type="Proteomes" id="UP000298781"/>
    </source>
</evidence>
<feature type="coiled-coil region" evidence="2">
    <location>
        <begin position="29"/>
        <end position="56"/>
    </location>
</feature>
<evidence type="ECO:0000313" key="3">
    <source>
        <dbReference type="EMBL" id="QCI64530.1"/>
    </source>
</evidence>
<dbReference type="EMBL" id="CP039690">
    <property type="protein sequence ID" value="QCI64530.1"/>
    <property type="molecule type" value="Genomic_DNA"/>
</dbReference>
<comment type="similarity">
    <text evidence="1">Belongs to the SDHAF4 family.</text>
</comment>
<proteinExistence type="inferred from homology"/>
<reference evidence="3 4" key="1">
    <citation type="submission" date="2019-04" db="EMBL/GenBank/DDBJ databases">
        <title>Phreatobacter aquaticus sp. nov.</title>
        <authorList>
            <person name="Choi A."/>
        </authorList>
    </citation>
    <scope>NUCLEOTIDE SEQUENCE [LARGE SCALE GENOMIC DNA]</scope>
    <source>
        <strain evidence="3 4">KCTC 52518</strain>
    </source>
</reference>
<accession>A0A4D7B371</accession>
<keyword evidence="2" id="KW-0175">Coiled coil</keyword>
<name>A0A4D7B371_9HYPH</name>
<dbReference type="Pfam" id="PF07896">
    <property type="entry name" value="DUF1674"/>
    <property type="match status" value="1"/>
</dbReference>
<gene>
    <name evidence="3" type="ORF">E8M01_09950</name>
</gene>
<dbReference type="InterPro" id="IPR012875">
    <property type="entry name" value="SDHF4"/>
</dbReference>